<proteinExistence type="predicted"/>
<dbReference type="InterPro" id="IPR026444">
    <property type="entry name" value="Secre_tail"/>
</dbReference>
<feature type="domain" description="Secretion system C-terminal sorting" evidence="2">
    <location>
        <begin position="374"/>
        <end position="442"/>
    </location>
</feature>
<evidence type="ECO:0000256" key="1">
    <source>
        <dbReference type="ARBA" id="ARBA00022729"/>
    </source>
</evidence>
<dbReference type="EMBL" id="SETE01000005">
    <property type="protein sequence ID" value="RYM32844.1"/>
    <property type="molecule type" value="Genomic_DNA"/>
</dbReference>
<dbReference type="Proteomes" id="UP000293952">
    <property type="component" value="Unassembled WGS sequence"/>
</dbReference>
<comment type="caution">
    <text evidence="3">The sequence shown here is derived from an EMBL/GenBank/DDBJ whole genome shotgun (WGS) entry which is preliminary data.</text>
</comment>
<dbReference type="RefSeq" id="WP_130094181.1">
    <property type="nucleotide sequence ID" value="NZ_SETE01000005.1"/>
</dbReference>
<dbReference type="Gene3D" id="2.130.10.10">
    <property type="entry name" value="YVTN repeat-like/Quinoprotein amine dehydrogenase"/>
    <property type="match status" value="1"/>
</dbReference>
<keyword evidence="1" id="KW-0732">Signal</keyword>
<dbReference type="SUPFAM" id="SSF110296">
    <property type="entry name" value="Oligoxyloglucan reducing end-specific cellobiohydrolase"/>
    <property type="match status" value="1"/>
</dbReference>
<accession>A0A4Q4KKL1</accession>
<gene>
    <name evidence="3" type="ORF">ERX46_12355</name>
</gene>
<evidence type="ECO:0000313" key="3">
    <source>
        <dbReference type="EMBL" id="RYM32844.1"/>
    </source>
</evidence>
<dbReference type="InterPro" id="IPR015943">
    <property type="entry name" value="WD40/YVTN_repeat-like_dom_sf"/>
</dbReference>
<keyword evidence="4" id="KW-1185">Reference proteome</keyword>
<evidence type="ECO:0000313" key="4">
    <source>
        <dbReference type="Proteomes" id="UP000293952"/>
    </source>
</evidence>
<protein>
    <submittedName>
        <fullName evidence="3">T9SS type A sorting domain-containing protein</fullName>
    </submittedName>
</protein>
<organism evidence="3 4">
    <name type="scientific">Brumimicrobium glaciale</name>
    <dbReference type="NCBI Taxonomy" id="200475"/>
    <lineage>
        <taxon>Bacteria</taxon>
        <taxon>Pseudomonadati</taxon>
        <taxon>Bacteroidota</taxon>
        <taxon>Flavobacteriia</taxon>
        <taxon>Flavobacteriales</taxon>
        <taxon>Crocinitomicaceae</taxon>
        <taxon>Brumimicrobium</taxon>
    </lineage>
</organism>
<reference evidence="3 4" key="1">
    <citation type="submission" date="2019-02" db="EMBL/GenBank/DDBJ databases">
        <title>Genome sequence of the sea-ice species Brumimicrobium glaciale.</title>
        <authorList>
            <person name="Bowman J.P."/>
        </authorList>
    </citation>
    <scope>NUCLEOTIDE SEQUENCE [LARGE SCALE GENOMIC DNA]</scope>
    <source>
        <strain evidence="3 4">IC156</strain>
    </source>
</reference>
<dbReference type="AlphaFoldDB" id="A0A4Q4KKL1"/>
<dbReference type="NCBIfam" id="TIGR04183">
    <property type="entry name" value="Por_Secre_tail"/>
    <property type="match status" value="1"/>
</dbReference>
<dbReference type="OrthoDB" id="1489153at2"/>
<name>A0A4Q4KKL1_9FLAO</name>
<sequence>MIRLTFLFCLFATLGEAQFTPVFEIPSNYSMFDIKVFEMNDNGDMMIITEPYNGGSSINAMVYNSTDFGQSWDSTLFLNQTIMRDNAFVTEGGNLYFSTLINVYSTTNPPTYQRKVLHSSLDNGLTWTEKTIDSIQGFNKERSLSFINDSTGMFFYQQGMYFTNDYGQNWQHVDTIYPNSLGLLDDRFVYHNGLNLYTYDPISGDRQSQPFERFCDGFVYQVEFHNDILYSVLRASNGQDFGPPYNGNFASLNMDVLPLGAQNAIHFPQRYNLADIAITNSCIHMVLDGRYVRSCDGGETFYDVDAFNGNINENVRFMEFVNDSVGFLVSQNLITYDWHLWKTTNGGGVNGAQVLTNQITANLVEENPNLSFELYPNPSENKVNIVSSELIRELVVFSMDGKIISSQKVNSKTTTIDISSFPKGNYVVKVATENSIGHSKLIKI</sequence>
<dbReference type="Pfam" id="PF18962">
    <property type="entry name" value="Por_Secre_tail"/>
    <property type="match status" value="1"/>
</dbReference>
<evidence type="ECO:0000259" key="2">
    <source>
        <dbReference type="Pfam" id="PF18962"/>
    </source>
</evidence>